<name>A0A100HJ03_9DEIO</name>
<keyword evidence="2" id="KW-1185">Reference proteome</keyword>
<reference evidence="2" key="1">
    <citation type="submission" date="2015-11" db="EMBL/GenBank/DDBJ databases">
        <title>Draft Genome Sequence of the Radioresistant Bacterium Deinococcus grandis, Isolated from Freshwater Fish in Japan.</title>
        <authorList>
            <person name="Satoh K."/>
            <person name="Onodera T."/>
            <person name="Omoso K."/>
            <person name="Takeda-Yano K."/>
            <person name="Katayama T."/>
            <person name="Oono Y."/>
            <person name="Narumi I."/>
        </authorList>
    </citation>
    <scope>NUCLEOTIDE SEQUENCE [LARGE SCALE GENOMIC DNA]</scope>
    <source>
        <strain evidence="2">ATCC 43672</strain>
    </source>
</reference>
<proteinExistence type="predicted"/>
<protein>
    <submittedName>
        <fullName evidence="1">Uncharacterized protein</fullName>
    </submittedName>
</protein>
<sequence length="87" mass="9689">MIYASGMSIEQFQGMKAQGADPLEVARAAQAQGAGPIEIIRLLRSLFELPFVEAKDLATRAVYGLTLDQYQQEFIVPFLEELEREGL</sequence>
<organism evidence="1 2">
    <name type="scientific">Deinococcus grandis</name>
    <dbReference type="NCBI Taxonomy" id="57498"/>
    <lineage>
        <taxon>Bacteria</taxon>
        <taxon>Thermotogati</taxon>
        <taxon>Deinococcota</taxon>
        <taxon>Deinococci</taxon>
        <taxon>Deinococcales</taxon>
        <taxon>Deinococcaceae</taxon>
        <taxon>Deinococcus</taxon>
    </lineage>
</organism>
<evidence type="ECO:0000313" key="2">
    <source>
        <dbReference type="Proteomes" id="UP000056209"/>
    </source>
</evidence>
<comment type="caution">
    <text evidence="1">The sequence shown here is derived from an EMBL/GenBank/DDBJ whole genome shotgun (WGS) entry which is preliminary data.</text>
</comment>
<dbReference type="EMBL" id="BCMS01000001">
    <property type="protein sequence ID" value="GAQ20285.1"/>
    <property type="molecule type" value="Genomic_DNA"/>
</dbReference>
<accession>A0A100HJ03</accession>
<dbReference type="Proteomes" id="UP000056209">
    <property type="component" value="Unassembled WGS sequence"/>
</dbReference>
<evidence type="ECO:0000313" key="1">
    <source>
        <dbReference type="EMBL" id="GAQ20285.1"/>
    </source>
</evidence>
<dbReference type="AlphaFoldDB" id="A0A100HJ03"/>
<gene>
    <name evidence="1" type="ORF">DEIGR_100312</name>
</gene>